<feature type="transmembrane region" description="Helical" evidence="9">
    <location>
        <begin position="16"/>
        <end position="36"/>
    </location>
</feature>
<name>A0AAJ0EPN4_9PEZI</name>
<protein>
    <submittedName>
        <fullName evidence="10">Cytochrome P450</fullName>
    </submittedName>
</protein>
<keyword evidence="9" id="KW-1133">Transmembrane helix</keyword>
<comment type="caution">
    <text evidence="10">The sequence shown here is derived from an EMBL/GenBank/DDBJ whole genome shotgun (WGS) entry which is preliminary data.</text>
</comment>
<keyword evidence="9" id="KW-0472">Membrane</keyword>
<dbReference type="GO" id="GO:0016705">
    <property type="term" value="F:oxidoreductase activity, acting on paired donors, with incorporation or reduction of molecular oxygen"/>
    <property type="evidence" value="ECO:0007669"/>
    <property type="project" value="InterPro"/>
</dbReference>
<dbReference type="Proteomes" id="UP001224890">
    <property type="component" value="Unassembled WGS sequence"/>
</dbReference>
<evidence type="ECO:0000256" key="9">
    <source>
        <dbReference type="SAM" id="Phobius"/>
    </source>
</evidence>
<evidence type="ECO:0000256" key="7">
    <source>
        <dbReference type="ARBA" id="ARBA00023033"/>
    </source>
</evidence>
<feature type="transmembrane region" description="Helical" evidence="9">
    <location>
        <begin position="56"/>
        <end position="79"/>
    </location>
</feature>
<dbReference type="PANTHER" id="PTHR24305">
    <property type="entry name" value="CYTOCHROME P450"/>
    <property type="match status" value="1"/>
</dbReference>
<dbReference type="InterPro" id="IPR050121">
    <property type="entry name" value="Cytochrome_P450_monoxygenase"/>
</dbReference>
<keyword evidence="3 8" id="KW-0349">Heme</keyword>
<dbReference type="PANTHER" id="PTHR24305:SF230">
    <property type="entry name" value="P450, PUTATIVE (EUROFUNG)-RELATED"/>
    <property type="match status" value="1"/>
</dbReference>
<dbReference type="CDD" id="cd11058">
    <property type="entry name" value="CYP60B-like"/>
    <property type="match status" value="1"/>
</dbReference>
<evidence type="ECO:0000256" key="1">
    <source>
        <dbReference type="ARBA" id="ARBA00001971"/>
    </source>
</evidence>
<dbReference type="PRINTS" id="PR00463">
    <property type="entry name" value="EP450I"/>
</dbReference>
<evidence type="ECO:0000256" key="2">
    <source>
        <dbReference type="ARBA" id="ARBA00010617"/>
    </source>
</evidence>
<dbReference type="GO" id="GO:0004497">
    <property type="term" value="F:monooxygenase activity"/>
    <property type="evidence" value="ECO:0007669"/>
    <property type="project" value="UniProtKB-KW"/>
</dbReference>
<evidence type="ECO:0000256" key="8">
    <source>
        <dbReference type="PIRSR" id="PIRSR602401-1"/>
    </source>
</evidence>
<evidence type="ECO:0000313" key="11">
    <source>
        <dbReference type="Proteomes" id="UP001224890"/>
    </source>
</evidence>
<evidence type="ECO:0000313" key="10">
    <source>
        <dbReference type="EMBL" id="KAK1659911.1"/>
    </source>
</evidence>
<dbReference type="RefSeq" id="XP_060424675.1">
    <property type="nucleotide sequence ID" value="XM_060580731.1"/>
</dbReference>
<dbReference type="EMBL" id="JAHMHR010000055">
    <property type="protein sequence ID" value="KAK1659911.1"/>
    <property type="molecule type" value="Genomic_DNA"/>
</dbReference>
<reference evidence="10" key="1">
    <citation type="submission" date="2021-06" db="EMBL/GenBank/DDBJ databases">
        <title>Comparative genomics, transcriptomics and evolutionary studies reveal genomic signatures of adaptation to plant cell wall in hemibiotrophic fungi.</title>
        <authorList>
            <consortium name="DOE Joint Genome Institute"/>
            <person name="Baroncelli R."/>
            <person name="Diaz J.F."/>
            <person name="Benocci T."/>
            <person name="Peng M."/>
            <person name="Battaglia E."/>
            <person name="Haridas S."/>
            <person name="Andreopoulos W."/>
            <person name="Labutti K."/>
            <person name="Pangilinan J."/>
            <person name="Floch G.L."/>
            <person name="Makela M.R."/>
            <person name="Henrissat B."/>
            <person name="Grigoriev I.V."/>
            <person name="Crouch J.A."/>
            <person name="De Vries R.P."/>
            <person name="Sukno S.A."/>
            <person name="Thon M.R."/>
        </authorList>
    </citation>
    <scope>NUCLEOTIDE SEQUENCE</scope>
    <source>
        <strain evidence="10">CBS 193.32</strain>
    </source>
</reference>
<gene>
    <name evidence="10" type="ORF">BDP55DRAFT_754913</name>
</gene>
<dbReference type="Pfam" id="PF00067">
    <property type="entry name" value="p450"/>
    <property type="match status" value="1"/>
</dbReference>
<accession>A0AAJ0EPN4</accession>
<dbReference type="GeneID" id="85465257"/>
<evidence type="ECO:0000256" key="4">
    <source>
        <dbReference type="ARBA" id="ARBA00022723"/>
    </source>
</evidence>
<evidence type="ECO:0000256" key="6">
    <source>
        <dbReference type="ARBA" id="ARBA00023004"/>
    </source>
</evidence>
<organism evidence="10 11">
    <name type="scientific">Colletotrichum godetiae</name>
    <dbReference type="NCBI Taxonomy" id="1209918"/>
    <lineage>
        <taxon>Eukaryota</taxon>
        <taxon>Fungi</taxon>
        <taxon>Dikarya</taxon>
        <taxon>Ascomycota</taxon>
        <taxon>Pezizomycotina</taxon>
        <taxon>Sordariomycetes</taxon>
        <taxon>Hypocreomycetidae</taxon>
        <taxon>Glomerellales</taxon>
        <taxon>Glomerellaceae</taxon>
        <taxon>Colletotrichum</taxon>
        <taxon>Colletotrichum acutatum species complex</taxon>
    </lineage>
</organism>
<dbReference type="InterPro" id="IPR002401">
    <property type="entry name" value="Cyt_P450_E_grp-I"/>
</dbReference>
<feature type="binding site" description="axial binding residue" evidence="8">
    <location>
        <position position="495"/>
    </location>
    <ligand>
        <name>heme</name>
        <dbReference type="ChEBI" id="CHEBI:30413"/>
    </ligand>
    <ligandPart>
        <name>Fe</name>
        <dbReference type="ChEBI" id="CHEBI:18248"/>
    </ligandPart>
</feature>
<sequence length="551" mass="62877">MSLNLIMPKNLVTIDLSPSCAATLTEVVLHFAIAFLNQRALLMQVDRKKQDAQTSFLICLTMAFFTCISDFPVTLAYAITAYLSCLAIYRAFFHPLNKYPGPLLNRITNLPFVVAGVRGQLPFYAESLFKKYGPVVRMGPNNIGFIDANAWRDIYGMRRRGHFKKAYEYYREGPEGPISLLNAGPEEHARLRKWVSPYFSDRGMKEQEPMIGGYVDLLLKRLHENCDDGTRALDLRDWFNFCTFDILGELAFSSSFGCLESAEYHPWVKIIAFQQKEIEWIGELNRQGLRFITAIIMKILAKNKLEFMGYTIQKLQTRIQSGKQADIIESFLNNKEGMKLDMERLVQNSTLLIAAGSETTATLLTATSFLLLSNAEAYRKVVEEVRSSFSDPSEITLLSVNKLPYMLACLDEALRVFPVVPSWLPRRVTHGSATIDGNVVPEGSLVATWQWAMYHNEINFTKPLEYHPERFLGDPRFANDRLDAFQPFSMGHADCVGRNLAYSEMRLILARILFSFDLKLADVGRDWIKGQKVYIVWQKPSLNVYLKPVER</sequence>
<comment type="cofactor">
    <cofactor evidence="1 8">
        <name>heme</name>
        <dbReference type="ChEBI" id="CHEBI:30413"/>
    </cofactor>
</comment>
<dbReference type="SUPFAM" id="SSF48264">
    <property type="entry name" value="Cytochrome P450"/>
    <property type="match status" value="1"/>
</dbReference>
<dbReference type="Gene3D" id="1.10.630.10">
    <property type="entry name" value="Cytochrome P450"/>
    <property type="match status" value="1"/>
</dbReference>
<keyword evidence="6 8" id="KW-0408">Iron</keyword>
<proteinExistence type="inferred from homology"/>
<keyword evidence="7" id="KW-0503">Monooxygenase</keyword>
<keyword evidence="9" id="KW-0812">Transmembrane</keyword>
<dbReference type="GO" id="GO:0020037">
    <property type="term" value="F:heme binding"/>
    <property type="evidence" value="ECO:0007669"/>
    <property type="project" value="InterPro"/>
</dbReference>
<keyword evidence="11" id="KW-1185">Reference proteome</keyword>
<evidence type="ECO:0000256" key="5">
    <source>
        <dbReference type="ARBA" id="ARBA00023002"/>
    </source>
</evidence>
<comment type="similarity">
    <text evidence="2">Belongs to the cytochrome P450 family.</text>
</comment>
<dbReference type="InterPro" id="IPR036396">
    <property type="entry name" value="Cyt_P450_sf"/>
</dbReference>
<dbReference type="InterPro" id="IPR001128">
    <property type="entry name" value="Cyt_P450"/>
</dbReference>
<keyword evidence="4 8" id="KW-0479">Metal-binding</keyword>
<dbReference type="AlphaFoldDB" id="A0AAJ0EPN4"/>
<keyword evidence="5" id="KW-0560">Oxidoreductase</keyword>
<evidence type="ECO:0000256" key="3">
    <source>
        <dbReference type="ARBA" id="ARBA00022617"/>
    </source>
</evidence>
<dbReference type="GO" id="GO:0005506">
    <property type="term" value="F:iron ion binding"/>
    <property type="evidence" value="ECO:0007669"/>
    <property type="project" value="InterPro"/>
</dbReference>
<dbReference type="PRINTS" id="PR00385">
    <property type="entry name" value="P450"/>
</dbReference>